<organism evidence="14 15">
    <name type="scientific">Stappia taiwanensis</name>
    <dbReference type="NCBI Taxonomy" id="992267"/>
    <lineage>
        <taxon>Bacteria</taxon>
        <taxon>Pseudomonadati</taxon>
        <taxon>Pseudomonadota</taxon>
        <taxon>Alphaproteobacteria</taxon>
        <taxon>Hyphomicrobiales</taxon>
        <taxon>Stappiaceae</taxon>
        <taxon>Stappia</taxon>
    </lineage>
</organism>
<dbReference type="InterPro" id="IPR011014">
    <property type="entry name" value="MscS_channel_TM-2"/>
</dbReference>
<evidence type="ECO:0000256" key="8">
    <source>
        <dbReference type="SAM" id="Phobius"/>
    </source>
</evidence>
<feature type="domain" description="Mechanosensitive ion channel MscS C-terminal" evidence="11">
    <location>
        <begin position="652"/>
        <end position="737"/>
    </location>
</feature>
<dbReference type="AlphaFoldDB" id="A0A838XS02"/>
<feature type="transmembrane region" description="Helical" evidence="8">
    <location>
        <begin position="493"/>
        <end position="514"/>
    </location>
</feature>
<gene>
    <name evidence="14" type="ORF">H1W37_12790</name>
</gene>
<evidence type="ECO:0000256" key="9">
    <source>
        <dbReference type="SAM" id="SignalP"/>
    </source>
</evidence>
<dbReference type="SUPFAM" id="SSF50182">
    <property type="entry name" value="Sm-like ribonucleoproteins"/>
    <property type="match status" value="1"/>
</dbReference>
<feature type="transmembrane region" description="Helical" evidence="8">
    <location>
        <begin position="250"/>
        <end position="269"/>
    </location>
</feature>
<keyword evidence="15" id="KW-1185">Reference proteome</keyword>
<dbReference type="Pfam" id="PF00924">
    <property type="entry name" value="MS_channel_2nd"/>
    <property type="match status" value="1"/>
</dbReference>
<evidence type="ECO:0000256" key="4">
    <source>
        <dbReference type="ARBA" id="ARBA00022692"/>
    </source>
</evidence>
<feature type="transmembrane region" description="Helical" evidence="8">
    <location>
        <begin position="372"/>
        <end position="390"/>
    </location>
</feature>
<dbReference type="Gene3D" id="2.30.30.60">
    <property type="match status" value="1"/>
</dbReference>
<dbReference type="InterPro" id="IPR049278">
    <property type="entry name" value="MS_channel_C"/>
</dbReference>
<evidence type="ECO:0000259" key="12">
    <source>
        <dbReference type="Pfam" id="PF21088"/>
    </source>
</evidence>
<dbReference type="PANTHER" id="PTHR30460">
    <property type="entry name" value="MODERATE CONDUCTANCE MECHANOSENSITIVE CHANNEL YBIO"/>
    <property type="match status" value="1"/>
</dbReference>
<dbReference type="InterPro" id="IPR010920">
    <property type="entry name" value="LSM_dom_sf"/>
</dbReference>
<dbReference type="Gene3D" id="3.30.70.100">
    <property type="match status" value="1"/>
</dbReference>
<feature type="transmembrane region" description="Helical" evidence="8">
    <location>
        <begin position="452"/>
        <end position="473"/>
    </location>
</feature>
<dbReference type="GO" id="GO:0008381">
    <property type="term" value="F:mechanosensitive monoatomic ion channel activity"/>
    <property type="evidence" value="ECO:0007669"/>
    <property type="project" value="InterPro"/>
</dbReference>
<keyword evidence="9" id="KW-0732">Signal</keyword>
<comment type="similarity">
    <text evidence="2">Belongs to the MscS (TC 1.A.23) family.</text>
</comment>
<evidence type="ECO:0000256" key="2">
    <source>
        <dbReference type="ARBA" id="ARBA00008017"/>
    </source>
</evidence>
<name>A0A838XS02_9HYPH</name>
<keyword evidence="3" id="KW-1003">Cell membrane</keyword>
<protein>
    <submittedName>
        <fullName evidence="14">Mechanosensitive ion channel</fullName>
    </submittedName>
</protein>
<dbReference type="InterPro" id="IPR049142">
    <property type="entry name" value="MS_channel_1st"/>
</dbReference>
<keyword evidence="4 8" id="KW-0812">Transmembrane</keyword>
<comment type="subcellular location">
    <subcellularLocation>
        <location evidence="1">Cell membrane</location>
        <topology evidence="1">Multi-pass membrane protein</topology>
    </subcellularLocation>
</comment>
<dbReference type="Proteomes" id="UP000559404">
    <property type="component" value="Unassembled WGS sequence"/>
</dbReference>
<feature type="transmembrane region" description="Helical" evidence="8">
    <location>
        <begin position="560"/>
        <end position="577"/>
    </location>
</feature>
<evidence type="ECO:0000256" key="6">
    <source>
        <dbReference type="ARBA" id="ARBA00023136"/>
    </source>
</evidence>
<feature type="region of interest" description="Disordered" evidence="7">
    <location>
        <begin position="750"/>
        <end position="791"/>
    </location>
</feature>
<feature type="transmembrane region" description="Helical" evidence="8">
    <location>
        <begin position="289"/>
        <end position="311"/>
    </location>
</feature>
<feature type="chain" id="PRO_5033016437" evidence="9">
    <location>
        <begin position="28"/>
        <end position="791"/>
    </location>
</feature>
<dbReference type="EMBL" id="JACEON010000011">
    <property type="protein sequence ID" value="MBA4612537.1"/>
    <property type="molecule type" value="Genomic_DNA"/>
</dbReference>
<dbReference type="SUPFAM" id="SSF82689">
    <property type="entry name" value="Mechanosensitive channel protein MscS (YggB), C-terminal domain"/>
    <property type="match status" value="1"/>
</dbReference>
<reference evidence="14 15" key="1">
    <citation type="submission" date="2020-07" db="EMBL/GenBank/DDBJ databases">
        <authorList>
            <person name="Li M."/>
        </authorList>
    </citation>
    <scope>NUCLEOTIDE SEQUENCE [LARGE SCALE GENOMIC DNA]</scope>
    <source>
        <strain evidence="14 15">DSM 23284</strain>
    </source>
</reference>
<feature type="region of interest" description="Disordered" evidence="7">
    <location>
        <begin position="79"/>
        <end position="112"/>
    </location>
</feature>
<dbReference type="Pfam" id="PF21082">
    <property type="entry name" value="MS_channel_3rd"/>
    <property type="match status" value="1"/>
</dbReference>
<evidence type="ECO:0000256" key="1">
    <source>
        <dbReference type="ARBA" id="ARBA00004651"/>
    </source>
</evidence>
<dbReference type="InterPro" id="IPR011066">
    <property type="entry name" value="MscS_channel_C_sf"/>
</dbReference>
<feature type="signal peptide" evidence="9">
    <location>
        <begin position="1"/>
        <end position="27"/>
    </location>
</feature>
<evidence type="ECO:0000256" key="5">
    <source>
        <dbReference type="ARBA" id="ARBA00022989"/>
    </source>
</evidence>
<sequence>MMRWPGLVAFLIAVALMAFPMGSVATAQTTTAAPSAAPDAAAVSDEAARSGADALIRLLEDPDARDAMIRYLKDGRAARAEAPTPAPAEEAPDAATAAETPAGEAAGADEAVAEKQPDHLAVRIAQASQGLVKEAGIYLDRITRSLSSLPRALTYASGANWGQIDDLLIQLALLVAATVGLLYLLRRLSDRFFARMAEGAEAGTIMRRAMLLLLRAGLELVIVGLCVSVGYAVAISYGQVQGQVELVESLFLNAFFFVQIAKVSIRFALSPKFSALRLVPLDDAQALYWRRWLFVIVNVLGYGTMVATPLVSRYISFVLADSLRMILVLLSVGLAIFAILRNRLATRQRISAYAEAQTNMFTSGVIEVAARTWHLVAIFYVLLLLSVWLARPIDATAFMMRATALSVLSVMIGTLVSLALTRAIAGGIRLPGGAHTTLPLLERRLNTFIPRILSLLRLGVFVGVVVAILHAWGAVDAQGWFRSADGRNFLGGTASAGIVLLVGFLIWLAVMSWVDLKLNPRGRLPTSREKTLFGLFRNAFSIVLVVMVALLTLSELGVNIGPLIAGAGVFGLAISFGSQKLVQDIINGAFIQFENAMNEGDVVTLGGVTGTVENLTIRSVRLRDLDGTAHVIPFSTVDRIANFMRGYAYHVAAIGVAYDSDIGQVKRAMETAFERLKKEEIGVQILEPLEMHGVTTFGDSAITVRARIKTVPGSQWAVGRAYNEKIKAVFDEEGIEIPFPQVTYHAATPPVALPAEAAPQTGGGDRSPQPRKRPSVPKARPGDMPEGEDEL</sequence>
<evidence type="ECO:0000259" key="13">
    <source>
        <dbReference type="Pfam" id="PF25392"/>
    </source>
</evidence>
<feature type="transmembrane region" description="Helical" evidence="8">
    <location>
        <begin position="216"/>
        <end position="238"/>
    </location>
</feature>
<dbReference type="Gene3D" id="1.10.287.1260">
    <property type="match status" value="1"/>
</dbReference>
<keyword evidence="5 8" id="KW-1133">Transmembrane helix</keyword>
<evidence type="ECO:0000256" key="7">
    <source>
        <dbReference type="SAM" id="MobiDB-lite"/>
    </source>
</evidence>
<dbReference type="SUPFAM" id="SSF82861">
    <property type="entry name" value="Mechanosensitive channel protein MscS (YggB), transmembrane region"/>
    <property type="match status" value="1"/>
</dbReference>
<dbReference type="PANTHER" id="PTHR30460:SF0">
    <property type="entry name" value="MODERATE CONDUCTANCE MECHANOSENSITIVE CHANNEL YBIO"/>
    <property type="match status" value="1"/>
</dbReference>
<dbReference type="InterPro" id="IPR006685">
    <property type="entry name" value="MscS_channel_2nd"/>
</dbReference>
<proteinExistence type="inferred from homology"/>
<dbReference type="InterPro" id="IPR045276">
    <property type="entry name" value="YbiO_bact"/>
</dbReference>
<dbReference type="InterPro" id="IPR057485">
    <property type="entry name" value="YbiO-like_TM1"/>
</dbReference>
<evidence type="ECO:0000256" key="3">
    <source>
        <dbReference type="ARBA" id="ARBA00022475"/>
    </source>
</evidence>
<feature type="domain" description="Mechanosensitive ion channel MscS" evidence="10">
    <location>
        <begin position="581"/>
        <end position="643"/>
    </location>
</feature>
<feature type="domain" description="Moderate conductance mechanosensitive channel YbiO-like transmembrane helix 1" evidence="13">
    <location>
        <begin position="402"/>
        <end position="480"/>
    </location>
</feature>
<dbReference type="Pfam" id="PF21088">
    <property type="entry name" value="MS_channel_1st"/>
    <property type="match status" value="1"/>
</dbReference>
<evidence type="ECO:0000313" key="15">
    <source>
        <dbReference type="Proteomes" id="UP000559404"/>
    </source>
</evidence>
<dbReference type="Pfam" id="PF25392">
    <property type="entry name" value="MS_channel_TM1"/>
    <property type="match status" value="1"/>
</dbReference>
<dbReference type="GO" id="GO:0005886">
    <property type="term" value="C:plasma membrane"/>
    <property type="evidence" value="ECO:0007669"/>
    <property type="project" value="UniProtKB-SubCell"/>
</dbReference>
<accession>A0A838XS02</accession>
<feature type="transmembrane region" description="Helical" evidence="8">
    <location>
        <begin position="535"/>
        <end position="554"/>
    </location>
</feature>
<evidence type="ECO:0000259" key="10">
    <source>
        <dbReference type="Pfam" id="PF00924"/>
    </source>
</evidence>
<feature type="transmembrane region" description="Helical" evidence="8">
    <location>
        <begin position="402"/>
        <end position="420"/>
    </location>
</feature>
<dbReference type="InterPro" id="IPR023408">
    <property type="entry name" value="MscS_beta-dom_sf"/>
</dbReference>
<feature type="transmembrane region" description="Helical" evidence="8">
    <location>
        <begin position="167"/>
        <end position="185"/>
    </location>
</feature>
<feature type="domain" description="Mechanosensitive ion channel transmembrane helices 2/3" evidence="12">
    <location>
        <begin position="539"/>
        <end position="579"/>
    </location>
</feature>
<feature type="transmembrane region" description="Helical" evidence="8">
    <location>
        <begin position="323"/>
        <end position="340"/>
    </location>
</feature>
<evidence type="ECO:0000313" key="14">
    <source>
        <dbReference type="EMBL" id="MBA4612537.1"/>
    </source>
</evidence>
<comment type="caution">
    <text evidence="14">The sequence shown here is derived from an EMBL/GenBank/DDBJ whole genome shotgun (WGS) entry which is preliminary data.</text>
</comment>
<feature type="compositionally biased region" description="Low complexity" evidence="7">
    <location>
        <begin position="80"/>
        <end position="110"/>
    </location>
</feature>
<dbReference type="RefSeq" id="WP_181760732.1">
    <property type="nucleotide sequence ID" value="NZ_BMCR01000010.1"/>
</dbReference>
<evidence type="ECO:0000259" key="11">
    <source>
        <dbReference type="Pfam" id="PF21082"/>
    </source>
</evidence>
<keyword evidence="6 8" id="KW-0472">Membrane</keyword>
<reference evidence="14 15" key="2">
    <citation type="submission" date="2020-08" db="EMBL/GenBank/DDBJ databases">
        <title>Stappia taiwanensis sp. nov., isolated from a coastal thermal spring.</title>
        <authorList>
            <person name="Kampfer P."/>
        </authorList>
    </citation>
    <scope>NUCLEOTIDE SEQUENCE [LARGE SCALE GENOMIC DNA]</scope>
    <source>
        <strain evidence="14 15">DSM 23284</strain>
    </source>
</reference>